<protein>
    <recommendedName>
        <fullName evidence="3">Methanogenesis marker protein 8</fullName>
    </recommendedName>
</protein>
<dbReference type="Proteomes" id="UP000232133">
    <property type="component" value="Chromosome"/>
</dbReference>
<sequence length="277" mass="31020">MSEHIVEAIGLSKVTIKDGKVIDVSEPKLDYCPLFHHYRGMEKITKKAIWDNMQFRIDDFGMCTSNRQLRMKDFLSFGISEILSTLIKENVIECAVMVCEGCGTLIVTESELVQGIGGRVSGLVKTSPIPELFDQLGRKNILEPETAKIDQTEGIKLAIKQGYKNIAVTITLAQDCLKIRELKKAHPDVNIYTFVVHTSNITKKEARILFDECDVATACASKYIREIGEAESLKTVGQSIPIYSKTENGKKFLEMRLEKIGGEKPKKENPEIPDPLL</sequence>
<proteinExistence type="predicted"/>
<dbReference type="AlphaFoldDB" id="A0A2H4U4M8"/>
<dbReference type="Pfam" id="PF09872">
    <property type="entry name" value="DUF2099"/>
    <property type="match status" value="1"/>
</dbReference>
<organism evidence="1 2">
    <name type="scientific">Methanobrevibacter smithii</name>
    <dbReference type="NCBI Taxonomy" id="2173"/>
    <lineage>
        <taxon>Archaea</taxon>
        <taxon>Methanobacteriati</taxon>
        <taxon>Methanobacteriota</taxon>
        <taxon>Methanomada group</taxon>
        <taxon>Methanobacteria</taxon>
        <taxon>Methanobacteriales</taxon>
        <taxon>Methanobacteriaceae</taxon>
        <taxon>Methanobrevibacter</taxon>
    </lineage>
</organism>
<dbReference type="EMBL" id="CP017803">
    <property type="protein sequence ID" value="ATZ59059.1"/>
    <property type="molecule type" value="Genomic_DNA"/>
</dbReference>
<reference evidence="1 2" key="1">
    <citation type="submission" date="2016-10" db="EMBL/GenBank/DDBJ databases">
        <authorList>
            <person name="Varghese N."/>
        </authorList>
    </citation>
    <scope>NUCLEOTIDE SEQUENCE [LARGE SCALE GENOMIC DNA]</scope>
    <source>
        <strain evidence="1 2">KB11</strain>
    </source>
</reference>
<dbReference type="PIRSF" id="PIRSF004929">
    <property type="entry name" value="UCP004929"/>
    <property type="match status" value="1"/>
</dbReference>
<dbReference type="NCBIfam" id="TIGR03275">
    <property type="entry name" value="methan_mark_8"/>
    <property type="match status" value="1"/>
</dbReference>
<dbReference type="RefSeq" id="WP_100815158.1">
    <property type="nucleotide sequence ID" value="NZ_CP017803.1"/>
</dbReference>
<accession>A0A2H4U4M8</accession>
<evidence type="ECO:0000313" key="2">
    <source>
        <dbReference type="Proteomes" id="UP000232133"/>
    </source>
</evidence>
<gene>
    <name evidence="1" type="ORF">BK798_00840</name>
</gene>
<evidence type="ECO:0008006" key="3">
    <source>
        <dbReference type="Google" id="ProtNLM"/>
    </source>
</evidence>
<dbReference type="InterPro" id="IPR009181">
    <property type="entry name" value="Methan_mark_8"/>
</dbReference>
<evidence type="ECO:0000313" key="1">
    <source>
        <dbReference type="EMBL" id="ATZ59059.1"/>
    </source>
</evidence>
<dbReference type="GeneID" id="35117881"/>
<name>A0A2H4U4M8_METSM</name>